<evidence type="ECO:0000313" key="3">
    <source>
        <dbReference type="Proteomes" id="UP001500822"/>
    </source>
</evidence>
<gene>
    <name evidence="2" type="ORF">GCM10023217_06250</name>
</gene>
<sequence length="276" mass="29471">MKPLPTVTTRRAATLAVTAALGLAPFLVDAAPANAVPQEQQQNQPQKQQAVPAPERVNLGGVYNARTFGSYTNTDGQALTDRVIRSGDLQNLNNAGLAELQRRDVTTIVDLRTSFERQLKPNRPVPGAKVVVADVMALAPLAGSADFPGMYRTFVDNPGAREAYRTMLLQVATTVERGDSVLIQCSAGRDRTGWGSAVLLKIAGADMKTIEADFTANNTGADVAWLRGAFAHVDRIYGGFDGYLRKGLRLSTAEIESIRTAMIASDATSEAAVTPQ</sequence>
<dbReference type="Pfam" id="PF13350">
    <property type="entry name" value="Y_phosphatase3"/>
    <property type="match status" value="1"/>
</dbReference>
<dbReference type="Gene3D" id="3.90.190.10">
    <property type="entry name" value="Protein tyrosine phosphatase superfamily"/>
    <property type="match status" value="1"/>
</dbReference>
<accession>A0ABP8YY16</accession>
<dbReference type="EMBL" id="BAABIE010000002">
    <property type="protein sequence ID" value="GAA4740839.1"/>
    <property type="molecule type" value="Genomic_DNA"/>
</dbReference>
<dbReference type="InterPro" id="IPR026893">
    <property type="entry name" value="Tyr/Ser_Pase_IphP-type"/>
</dbReference>
<evidence type="ECO:0000256" key="1">
    <source>
        <dbReference type="SAM" id="SignalP"/>
    </source>
</evidence>
<dbReference type="Proteomes" id="UP001500822">
    <property type="component" value="Unassembled WGS sequence"/>
</dbReference>
<name>A0ABP8YY16_9ACTN</name>
<feature type="chain" id="PRO_5045553820" evidence="1">
    <location>
        <begin position="31"/>
        <end position="276"/>
    </location>
</feature>
<dbReference type="InterPro" id="IPR029021">
    <property type="entry name" value="Prot-tyrosine_phosphatase-like"/>
</dbReference>
<dbReference type="RefSeq" id="WP_246995560.1">
    <property type="nucleotide sequence ID" value="NZ_BAABIE010000002.1"/>
</dbReference>
<organism evidence="2 3">
    <name type="scientific">Gordonia alkaliphila</name>
    <dbReference type="NCBI Taxonomy" id="1053547"/>
    <lineage>
        <taxon>Bacteria</taxon>
        <taxon>Bacillati</taxon>
        <taxon>Actinomycetota</taxon>
        <taxon>Actinomycetes</taxon>
        <taxon>Mycobacteriales</taxon>
        <taxon>Gordoniaceae</taxon>
        <taxon>Gordonia</taxon>
    </lineage>
</organism>
<feature type="signal peptide" evidence="1">
    <location>
        <begin position="1"/>
        <end position="30"/>
    </location>
</feature>
<evidence type="ECO:0000313" key="2">
    <source>
        <dbReference type="EMBL" id="GAA4740839.1"/>
    </source>
</evidence>
<dbReference type="SUPFAM" id="SSF52799">
    <property type="entry name" value="(Phosphotyrosine protein) phosphatases II"/>
    <property type="match status" value="1"/>
</dbReference>
<reference evidence="3" key="1">
    <citation type="journal article" date="2019" name="Int. J. Syst. Evol. Microbiol.">
        <title>The Global Catalogue of Microorganisms (GCM) 10K type strain sequencing project: providing services to taxonomists for standard genome sequencing and annotation.</title>
        <authorList>
            <consortium name="The Broad Institute Genomics Platform"/>
            <consortium name="The Broad Institute Genome Sequencing Center for Infectious Disease"/>
            <person name="Wu L."/>
            <person name="Ma J."/>
        </authorList>
    </citation>
    <scope>NUCLEOTIDE SEQUENCE [LARGE SCALE GENOMIC DNA]</scope>
    <source>
        <strain evidence="3">JCM 18077</strain>
    </source>
</reference>
<keyword evidence="3" id="KW-1185">Reference proteome</keyword>
<protein>
    <submittedName>
        <fullName evidence="2">Tyrosine-protein phosphatase</fullName>
    </submittedName>
</protein>
<proteinExistence type="predicted"/>
<comment type="caution">
    <text evidence="2">The sequence shown here is derived from an EMBL/GenBank/DDBJ whole genome shotgun (WGS) entry which is preliminary data.</text>
</comment>
<keyword evidence="1" id="KW-0732">Signal</keyword>